<dbReference type="EMBL" id="BAEQ01000040">
    <property type="protein sequence ID" value="GAC29044.1"/>
    <property type="molecule type" value="Genomic_DNA"/>
</dbReference>
<protein>
    <submittedName>
        <fullName evidence="3">Bacilysin biosynthesis oxidoreductase BacC</fullName>
    </submittedName>
</protein>
<dbReference type="NCBIfam" id="NF005559">
    <property type="entry name" value="PRK07231.1"/>
    <property type="match status" value="1"/>
</dbReference>
<evidence type="ECO:0000256" key="2">
    <source>
        <dbReference type="ARBA" id="ARBA00023002"/>
    </source>
</evidence>
<evidence type="ECO:0000313" key="4">
    <source>
        <dbReference type="Proteomes" id="UP000006251"/>
    </source>
</evidence>
<dbReference type="STRING" id="1121922.GCA_000428905_01906"/>
<dbReference type="PRINTS" id="PR00081">
    <property type="entry name" value="GDHRDH"/>
</dbReference>
<sequence length="254" mass="27678">MNINFKNKTVFISGASSGFGLLITKKMAELGATLLLVDKQSDSLQKVCKQLEDNGTKVMALSCDVSNEHDVSNTFDQFMEKFGRIDIAINNAGIINSMNRIADCPFDDFKKVIEVNLSGCFLCLKQQIKHMLPKKKGVILNVASVSGLIGSPFLGAYSASKHGVIGLTKTAAAEYGRKGLRVNAICPTFANTPMLHDIAKGKDEKFKEQLYANIPMQRLAEPEEVVNVMIMLCSEYNTYMNGAEIPVDGGLTAV</sequence>
<reference evidence="4" key="1">
    <citation type="journal article" date="2014" name="Environ. Microbiol.">
        <title>Comparative genomics of the marine bacterial genus Glaciecola reveals the high degree of genomic diversity and genomic characteristic for cold adaptation.</title>
        <authorList>
            <person name="Qin Q.L."/>
            <person name="Xie B.B."/>
            <person name="Yu Y."/>
            <person name="Shu Y.L."/>
            <person name="Rong J.C."/>
            <person name="Zhang Y.J."/>
            <person name="Zhao D.L."/>
            <person name="Chen X.L."/>
            <person name="Zhang X.Y."/>
            <person name="Chen B."/>
            <person name="Zhou B.C."/>
            <person name="Zhang Y.Z."/>
        </authorList>
    </citation>
    <scope>NUCLEOTIDE SEQUENCE [LARGE SCALE GENOMIC DNA]</scope>
    <source>
        <strain evidence="4">ACAM 615</strain>
    </source>
</reference>
<name>K6Y8F9_9ALTE</name>
<dbReference type="GO" id="GO:0016616">
    <property type="term" value="F:oxidoreductase activity, acting on the CH-OH group of donors, NAD or NADP as acceptor"/>
    <property type="evidence" value="ECO:0007669"/>
    <property type="project" value="TreeGrafter"/>
</dbReference>
<keyword evidence="2" id="KW-0560">Oxidoreductase</keyword>
<dbReference type="Pfam" id="PF13561">
    <property type="entry name" value="adh_short_C2"/>
    <property type="match status" value="1"/>
</dbReference>
<dbReference type="RefSeq" id="WP_006011565.1">
    <property type="nucleotide sequence ID" value="NZ_BAEQ01000040.1"/>
</dbReference>
<dbReference type="InterPro" id="IPR020904">
    <property type="entry name" value="Sc_DH/Rdtase_CS"/>
</dbReference>
<comment type="similarity">
    <text evidence="1">Belongs to the short-chain dehydrogenases/reductases (SDR) family.</text>
</comment>
<dbReference type="PANTHER" id="PTHR42760:SF133">
    <property type="entry name" value="3-OXOACYL-[ACYL-CARRIER-PROTEIN] REDUCTASE"/>
    <property type="match status" value="1"/>
</dbReference>
<dbReference type="Proteomes" id="UP000006251">
    <property type="component" value="Unassembled WGS sequence"/>
</dbReference>
<proteinExistence type="inferred from homology"/>
<keyword evidence="4" id="KW-1185">Reference proteome</keyword>
<dbReference type="OrthoDB" id="9806974at2"/>
<comment type="caution">
    <text evidence="3">The sequence shown here is derived from an EMBL/GenBank/DDBJ whole genome shotgun (WGS) entry which is preliminary data.</text>
</comment>
<dbReference type="PROSITE" id="PS00061">
    <property type="entry name" value="ADH_SHORT"/>
    <property type="match status" value="1"/>
</dbReference>
<accession>K6Y8F9</accession>
<dbReference type="PRINTS" id="PR00080">
    <property type="entry name" value="SDRFAMILY"/>
</dbReference>
<dbReference type="InterPro" id="IPR036291">
    <property type="entry name" value="NAD(P)-bd_dom_sf"/>
</dbReference>
<evidence type="ECO:0000256" key="1">
    <source>
        <dbReference type="ARBA" id="ARBA00006484"/>
    </source>
</evidence>
<evidence type="ECO:0000313" key="3">
    <source>
        <dbReference type="EMBL" id="GAC29044.1"/>
    </source>
</evidence>
<dbReference type="CDD" id="cd05233">
    <property type="entry name" value="SDR_c"/>
    <property type="match status" value="1"/>
</dbReference>
<organism evidence="3 4">
    <name type="scientific">Brumicola pallidula DSM 14239 = ACAM 615</name>
    <dbReference type="NCBI Taxonomy" id="1121922"/>
    <lineage>
        <taxon>Bacteria</taxon>
        <taxon>Pseudomonadati</taxon>
        <taxon>Pseudomonadota</taxon>
        <taxon>Gammaproteobacteria</taxon>
        <taxon>Alteromonadales</taxon>
        <taxon>Alteromonadaceae</taxon>
        <taxon>Brumicola</taxon>
    </lineage>
</organism>
<dbReference type="GO" id="GO:0006633">
    <property type="term" value="P:fatty acid biosynthetic process"/>
    <property type="evidence" value="ECO:0007669"/>
    <property type="project" value="TreeGrafter"/>
</dbReference>
<gene>
    <name evidence="3" type="primary">bacC</name>
    <name evidence="3" type="ORF">GPAL_2183</name>
</gene>
<dbReference type="GO" id="GO:0048038">
    <property type="term" value="F:quinone binding"/>
    <property type="evidence" value="ECO:0007669"/>
    <property type="project" value="TreeGrafter"/>
</dbReference>
<dbReference type="SUPFAM" id="SSF51735">
    <property type="entry name" value="NAD(P)-binding Rossmann-fold domains"/>
    <property type="match status" value="1"/>
</dbReference>
<dbReference type="PANTHER" id="PTHR42760">
    <property type="entry name" value="SHORT-CHAIN DEHYDROGENASES/REDUCTASES FAMILY MEMBER"/>
    <property type="match status" value="1"/>
</dbReference>
<dbReference type="FunFam" id="3.40.50.720:FF:000084">
    <property type="entry name" value="Short-chain dehydrogenase reductase"/>
    <property type="match status" value="1"/>
</dbReference>
<dbReference type="InterPro" id="IPR002347">
    <property type="entry name" value="SDR_fam"/>
</dbReference>
<dbReference type="AlphaFoldDB" id="K6Y8F9"/>
<dbReference type="Gene3D" id="3.40.50.720">
    <property type="entry name" value="NAD(P)-binding Rossmann-like Domain"/>
    <property type="match status" value="1"/>
</dbReference>